<sequence>MKRICIIIFEMMLFYSLFCEVKLTKLYEYKNESKGIYIRSVTNTHDDITGNDIFINEYGNIMLYQRDKKQIFFIDDKYQIKKIIDIKTNTHLHTFQTVGSNILIGNYTDAFYINNDGEELFRVKIYSILNEYNGTDGNWFNACYYDEKSDIIFFTAKHNKLHCILNPTLDEKQNKSNFYTSGETQKLLEDGLYAPHLTLNEYNYLFIDGIRYRWGATAYETKKYICTLNQEMKYIRLFDRKDSNLIYYTIPENEEVESITYHPNGDWYFLTINWSTNVHTLWRIENTWDPEFREQWYNNHPEALKP</sequence>
<dbReference type="EMBL" id="FOFU01000001">
    <property type="protein sequence ID" value="SEP71876.1"/>
    <property type="molecule type" value="Genomic_DNA"/>
</dbReference>
<protein>
    <submittedName>
        <fullName evidence="1">Uncharacterized protein</fullName>
    </submittedName>
</protein>
<reference evidence="1 2" key="1">
    <citation type="submission" date="2016-10" db="EMBL/GenBank/DDBJ databases">
        <authorList>
            <person name="de Groot N.N."/>
        </authorList>
    </citation>
    <scope>NUCLEOTIDE SEQUENCE [LARGE SCALE GENOMIC DNA]</scope>
    <source>
        <strain evidence="1 2">B25</strain>
    </source>
</reference>
<dbReference type="OrthoDB" id="364497at2"/>
<dbReference type="AlphaFoldDB" id="A0A1H9A568"/>
<evidence type="ECO:0000313" key="2">
    <source>
        <dbReference type="Proteomes" id="UP000182360"/>
    </source>
</evidence>
<dbReference type="RefSeq" id="WP_074640079.1">
    <property type="nucleotide sequence ID" value="NZ_FOFU01000001.1"/>
</dbReference>
<dbReference type="SUPFAM" id="SSF51004">
    <property type="entry name" value="C-terminal (heme d1) domain of cytochrome cd1-nitrite reductase"/>
    <property type="match status" value="1"/>
</dbReference>
<keyword evidence="2" id="KW-1185">Reference proteome</keyword>
<dbReference type="InterPro" id="IPR011048">
    <property type="entry name" value="Haem_d1_sf"/>
</dbReference>
<proteinExistence type="predicted"/>
<accession>A0A1H9A568</accession>
<evidence type="ECO:0000313" key="1">
    <source>
        <dbReference type="EMBL" id="SEP71876.1"/>
    </source>
</evidence>
<gene>
    <name evidence="1" type="ORF">SAMN04487977_101210</name>
</gene>
<name>A0A1H9A568_9SPIR</name>
<dbReference type="Proteomes" id="UP000182360">
    <property type="component" value="Unassembled WGS sequence"/>
</dbReference>
<organism evidence="1 2">
    <name type="scientific">Treponema bryantii</name>
    <dbReference type="NCBI Taxonomy" id="163"/>
    <lineage>
        <taxon>Bacteria</taxon>
        <taxon>Pseudomonadati</taxon>
        <taxon>Spirochaetota</taxon>
        <taxon>Spirochaetia</taxon>
        <taxon>Spirochaetales</taxon>
        <taxon>Treponemataceae</taxon>
        <taxon>Treponema</taxon>
    </lineage>
</organism>